<dbReference type="GO" id="GO:0003676">
    <property type="term" value="F:nucleic acid binding"/>
    <property type="evidence" value="ECO:0007669"/>
    <property type="project" value="InterPro"/>
</dbReference>
<protein>
    <submittedName>
        <fullName evidence="2">Uncharacterized protein LOC108995742</fullName>
    </submittedName>
</protein>
<dbReference type="CDD" id="cd06222">
    <property type="entry name" value="RNase_H_like"/>
    <property type="match status" value="1"/>
</dbReference>
<dbReference type="Gramene" id="Jr02_09550_p1">
    <property type="protein sequence ID" value="cds.Jr02_09550_p1"/>
    <property type="gene ID" value="Jr02_09550"/>
</dbReference>
<dbReference type="InterPro" id="IPR052929">
    <property type="entry name" value="RNase_H-like_EbsB-rel"/>
</dbReference>
<evidence type="ECO:0000313" key="2">
    <source>
        <dbReference type="RefSeq" id="XP_018826909.1"/>
    </source>
</evidence>
<sequence length="248" mass="28530">MKIEVSDLLWEKLIEKLNGSKLEEVAIVMRGLWLRRNESIFEDKFKSPSQVRRIAKHDMTEYQQAQHTDKASLRMNDESCSKTIRWEKPRPGYVKSNWDATIDKKEMKVGIGVVIGDEDGEMLIAVEGQKYDVDQPVVAEAHALRKALDVCRELSFDKVLFKGDAQVFIKTVNNASEDLSFYGSLIEGMKQLLKHRTDWIVQFTHRTNNGAAHTLAKESLSLQSELIWIEDIHDCIQRIVESESYCND</sequence>
<dbReference type="InterPro" id="IPR012337">
    <property type="entry name" value="RNaseH-like_sf"/>
</dbReference>
<dbReference type="PANTHER" id="PTHR47074:SF48">
    <property type="entry name" value="POLYNUCLEOTIDYL TRANSFERASE, RIBONUCLEASE H-LIKE SUPERFAMILY PROTEIN"/>
    <property type="match status" value="1"/>
</dbReference>
<dbReference type="GeneID" id="108995742"/>
<evidence type="ECO:0000313" key="1">
    <source>
        <dbReference type="Proteomes" id="UP000235220"/>
    </source>
</evidence>
<dbReference type="AlphaFoldDB" id="A0A2I4F5J2"/>
<gene>
    <name evidence="2" type="primary">LOC108995742</name>
</gene>
<keyword evidence="1" id="KW-1185">Reference proteome</keyword>
<dbReference type="RefSeq" id="XP_018826909.1">
    <property type="nucleotide sequence ID" value="XM_018971364.1"/>
</dbReference>
<dbReference type="KEGG" id="jre:108995742"/>
<dbReference type="Proteomes" id="UP000235220">
    <property type="component" value="Chromosome 2"/>
</dbReference>
<dbReference type="OrthoDB" id="1114013at2759"/>
<dbReference type="Pfam" id="PF13456">
    <property type="entry name" value="RVT_3"/>
    <property type="match status" value="1"/>
</dbReference>
<dbReference type="GO" id="GO:0004523">
    <property type="term" value="F:RNA-DNA hybrid ribonuclease activity"/>
    <property type="evidence" value="ECO:0007669"/>
    <property type="project" value="InterPro"/>
</dbReference>
<dbReference type="InterPro" id="IPR044730">
    <property type="entry name" value="RNase_H-like_dom_plant"/>
</dbReference>
<dbReference type="InterPro" id="IPR002156">
    <property type="entry name" value="RNaseH_domain"/>
</dbReference>
<dbReference type="Gene3D" id="3.30.420.10">
    <property type="entry name" value="Ribonuclease H-like superfamily/Ribonuclease H"/>
    <property type="match status" value="1"/>
</dbReference>
<organism evidence="1 2">
    <name type="scientific">Juglans regia</name>
    <name type="common">English walnut</name>
    <dbReference type="NCBI Taxonomy" id="51240"/>
    <lineage>
        <taxon>Eukaryota</taxon>
        <taxon>Viridiplantae</taxon>
        <taxon>Streptophyta</taxon>
        <taxon>Embryophyta</taxon>
        <taxon>Tracheophyta</taxon>
        <taxon>Spermatophyta</taxon>
        <taxon>Magnoliopsida</taxon>
        <taxon>eudicotyledons</taxon>
        <taxon>Gunneridae</taxon>
        <taxon>Pentapetalae</taxon>
        <taxon>rosids</taxon>
        <taxon>fabids</taxon>
        <taxon>Fagales</taxon>
        <taxon>Juglandaceae</taxon>
        <taxon>Juglans</taxon>
    </lineage>
</organism>
<dbReference type="SUPFAM" id="SSF53098">
    <property type="entry name" value="Ribonuclease H-like"/>
    <property type="match status" value="1"/>
</dbReference>
<reference evidence="2" key="1">
    <citation type="submission" date="2025-08" db="UniProtKB">
        <authorList>
            <consortium name="RefSeq"/>
        </authorList>
    </citation>
    <scope>IDENTIFICATION</scope>
    <source>
        <tissue evidence="2">Leaves</tissue>
    </source>
</reference>
<name>A0A2I4F5J2_JUGRE</name>
<dbReference type="PANTHER" id="PTHR47074">
    <property type="entry name" value="BNAC02G40300D PROTEIN"/>
    <property type="match status" value="1"/>
</dbReference>
<accession>A0A2I4F5J2</accession>
<proteinExistence type="predicted"/>
<dbReference type="InterPro" id="IPR036397">
    <property type="entry name" value="RNaseH_sf"/>
</dbReference>